<reference evidence="2 3" key="1">
    <citation type="submission" date="2016-01" db="EMBL/GenBank/DDBJ databases">
        <title>The new phylogeny of the genus Mycobacterium.</title>
        <authorList>
            <person name="Tarcisio F."/>
            <person name="Conor M."/>
            <person name="Antonella G."/>
            <person name="Elisabetta G."/>
            <person name="Giulia F.S."/>
            <person name="Sara T."/>
            <person name="Anna F."/>
            <person name="Clotilde B."/>
            <person name="Roberto B."/>
            <person name="Veronica D.S."/>
            <person name="Fabio R."/>
            <person name="Monica P."/>
            <person name="Olivier J."/>
            <person name="Enrico T."/>
            <person name="Nicola S."/>
        </authorList>
    </citation>
    <scope>NUCLEOTIDE SEQUENCE [LARGE SCALE GENOMIC DNA]</scope>
    <source>
        <strain evidence="2 3">DSM 45176</strain>
    </source>
</reference>
<keyword evidence="1" id="KW-0732">Signal</keyword>
<dbReference type="STRING" id="486698.AWC22_13705"/>
<dbReference type="GeneID" id="93497023"/>
<feature type="signal peptide" evidence="1">
    <location>
        <begin position="1"/>
        <end position="27"/>
    </location>
</feature>
<dbReference type="Proteomes" id="UP000193087">
    <property type="component" value="Unassembled WGS sequence"/>
</dbReference>
<name>A0A1X2D7B8_9MYCO</name>
<keyword evidence="3" id="KW-1185">Reference proteome</keyword>
<feature type="chain" id="PRO_5012597672" evidence="1">
    <location>
        <begin position="28"/>
        <end position="135"/>
    </location>
</feature>
<dbReference type="AlphaFoldDB" id="A0A1X2D7B8"/>
<evidence type="ECO:0000313" key="2">
    <source>
        <dbReference type="EMBL" id="ORW84052.1"/>
    </source>
</evidence>
<accession>A0A1X2D7B8</accession>
<evidence type="ECO:0000313" key="3">
    <source>
        <dbReference type="Proteomes" id="UP000193087"/>
    </source>
</evidence>
<comment type="caution">
    <text evidence="2">The sequence shown here is derived from an EMBL/GenBank/DDBJ whole genome shotgun (WGS) entry which is preliminary data.</text>
</comment>
<dbReference type="PROSITE" id="PS51257">
    <property type="entry name" value="PROKAR_LIPOPROTEIN"/>
    <property type="match status" value="1"/>
</dbReference>
<gene>
    <name evidence="2" type="ORF">AWC22_13705</name>
</gene>
<protein>
    <submittedName>
        <fullName evidence="2">Integrase</fullName>
    </submittedName>
</protein>
<dbReference type="RefSeq" id="WP_085249563.1">
    <property type="nucleotide sequence ID" value="NZ_CAJMWI010000001.1"/>
</dbReference>
<dbReference type="EMBL" id="LQPQ01000038">
    <property type="protein sequence ID" value="ORW84052.1"/>
    <property type="molecule type" value="Genomic_DNA"/>
</dbReference>
<organism evidence="2 3">
    <name type="scientific">Mycobacterium riyadhense</name>
    <dbReference type="NCBI Taxonomy" id="486698"/>
    <lineage>
        <taxon>Bacteria</taxon>
        <taxon>Bacillati</taxon>
        <taxon>Actinomycetota</taxon>
        <taxon>Actinomycetes</taxon>
        <taxon>Mycobacteriales</taxon>
        <taxon>Mycobacteriaceae</taxon>
        <taxon>Mycobacterium</taxon>
    </lineage>
</organism>
<proteinExistence type="predicted"/>
<sequence>MRISRRVGRIGCAAIVVLFVLACGAGAPTAPVIDVALVTASQSICGATYLCAADPAPDAGDQATAEQRIIDGYVKKQIGCTPDMPSNPQSVTWDPPGFRPYVGGSGNINDSDPRLGGHFTADYVNGRWHIAYLYC</sequence>
<dbReference type="OrthoDB" id="4629153at2"/>
<evidence type="ECO:0000256" key="1">
    <source>
        <dbReference type="SAM" id="SignalP"/>
    </source>
</evidence>